<evidence type="ECO:0000313" key="1">
    <source>
        <dbReference type="EMBL" id="KAJ2893544.1"/>
    </source>
</evidence>
<dbReference type="PANTHER" id="PTHR14097:SF8">
    <property type="entry name" value="NAD(P)-BINDING DOMAIN-CONTAINING PROTEIN"/>
    <property type="match status" value="1"/>
</dbReference>
<organism evidence="1 2">
    <name type="scientific">Zalerion maritima</name>
    <dbReference type="NCBI Taxonomy" id="339359"/>
    <lineage>
        <taxon>Eukaryota</taxon>
        <taxon>Fungi</taxon>
        <taxon>Dikarya</taxon>
        <taxon>Ascomycota</taxon>
        <taxon>Pezizomycotina</taxon>
        <taxon>Sordariomycetes</taxon>
        <taxon>Lulworthiomycetidae</taxon>
        <taxon>Lulworthiales</taxon>
        <taxon>Lulworthiaceae</taxon>
        <taxon>Zalerion</taxon>
    </lineage>
</organism>
<dbReference type="PANTHER" id="PTHR14097">
    <property type="entry name" value="OXIDOREDUCTASE HTATIP2"/>
    <property type="match status" value="1"/>
</dbReference>
<dbReference type="SUPFAM" id="SSF51735">
    <property type="entry name" value="NAD(P)-binding Rossmann-fold domains"/>
    <property type="match status" value="1"/>
</dbReference>
<keyword evidence="2" id="KW-1185">Reference proteome</keyword>
<dbReference type="EMBL" id="JAKWBI020000590">
    <property type="protein sequence ID" value="KAJ2893544.1"/>
    <property type="molecule type" value="Genomic_DNA"/>
</dbReference>
<evidence type="ECO:0000313" key="2">
    <source>
        <dbReference type="Proteomes" id="UP001201980"/>
    </source>
</evidence>
<dbReference type="AlphaFoldDB" id="A0AAD5RHV0"/>
<dbReference type="Proteomes" id="UP001201980">
    <property type="component" value="Unassembled WGS sequence"/>
</dbReference>
<gene>
    <name evidence="1" type="ORF">MKZ38_008498</name>
</gene>
<comment type="caution">
    <text evidence="1">The sequence shown here is derived from an EMBL/GenBank/DDBJ whole genome shotgun (WGS) entry which is preliminary data.</text>
</comment>
<dbReference type="InterPro" id="IPR036291">
    <property type="entry name" value="NAD(P)-bd_dom_sf"/>
</dbReference>
<dbReference type="Gene3D" id="3.40.50.720">
    <property type="entry name" value="NAD(P)-binding Rossmann-like Domain"/>
    <property type="match status" value="1"/>
</dbReference>
<sequence>MHIILTGATGLVGSGALDAMLGMKEISKISILSRRPVQMAEDRKDPRVDVILHKDFTKYDDPVLLSKLSDADGCVWALGISQTQVDATEYVNITKTFSVNFAEAFSKVAARRQEPFHFAWVSGAGATHSPGMLTPRFGVVKGETEVELAKIRESNPFFVASSIRPAFVDGSGHEAAKEYIPPAASAAAGVGRAVLPALVRAVAKGSWSPTLPLGRFLARTAMGKLDGELARGGSGIELVGPSKMPVVENHAIRKIMGW</sequence>
<name>A0AAD5RHV0_9PEZI</name>
<protein>
    <submittedName>
        <fullName evidence="1">Nucleoside-diphosphate-sugar epimerase</fullName>
    </submittedName>
</protein>
<reference evidence="1" key="1">
    <citation type="submission" date="2022-07" db="EMBL/GenBank/DDBJ databases">
        <title>Draft genome sequence of Zalerion maritima ATCC 34329, a (micro)plastics degrading marine fungus.</title>
        <authorList>
            <person name="Paco A."/>
            <person name="Goncalves M.F.M."/>
            <person name="Rocha-Santos T.A.P."/>
            <person name="Alves A."/>
        </authorList>
    </citation>
    <scope>NUCLEOTIDE SEQUENCE</scope>
    <source>
        <strain evidence="1">ATCC 34329</strain>
    </source>
</reference>
<accession>A0AAD5RHV0</accession>
<proteinExistence type="predicted"/>